<dbReference type="Proteomes" id="UP001432027">
    <property type="component" value="Unassembled WGS sequence"/>
</dbReference>
<feature type="non-terminal residue" evidence="1">
    <location>
        <position position="173"/>
    </location>
</feature>
<keyword evidence="2" id="KW-1185">Reference proteome</keyword>
<reference evidence="1" key="1">
    <citation type="submission" date="2023-10" db="EMBL/GenBank/DDBJ databases">
        <title>Genome assembly of Pristionchus species.</title>
        <authorList>
            <person name="Yoshida K."/>
            <person name="Sommer R.J."/>
        </authorList>
    </citation>
    <scope>NUCLEOTIDE SEQUENCE</scope>
    <source>
        <strain evidence="1">RS0144</strain>
    </source>
</reference>
<sequence>MWHQFSNSMIFGKWKTGPFTGDVLRLRGRSHVALGTIHVLSLKMMANASVGMILYPTSSSIHAFNYGGKIGGGTHFVMNRTTEQWINANESYTNFRREKHLPDCSYFSTPEHAYKIGCVPKGDGHAIAIYRYEYATNEREKVHEWPSRKLETNMYDSKVLVNGYRVYIIGSKR</sequence>
<dbReference type="AlphaFoldDB" id="A0AAV5SFS4"/>
<gene>
    <name evidence="1" type="ORF">PENTCL1PPCAC_3213</name>
</gene>
<comment type="caution">
    <text evidence="1">The sequence shown here is derived from an EMBL/GenBank/DDBJ whole genome shotgun (WGS) entry which is preliminary data.</text>
</comment>
<accession>A0AAV5SFS4</accession>
<proteinExistence type="predicted"/>
<organism evidence="1 2">
    <name type="scientific">Pristionchus entomophagus</name>
    <dbReference type="NCBI Taxonomy" id="358040"/>
    <lineage>
        <taxon>Eukaryota</taxon>
        <taxon>Metazoa</taxon>
        <taxon>Ecdysozoa</taxon>
        <taxon>Nematoda</taxon>
        <taxon>Chromadorea</taxon>
        <taxon>Rhabditida</taxon>
        <taxon>Rhabditina</taxon>
        <taxon>Diplogasteromorpha</taxon>
        <taxon>Diplogasteroidea</taxon>
        <taxon>Neodiplogasteridae</taxon>
        <taxon>Pristionchus</taxon>
    </lineage>
</organism>
<evidence type="ECO:0000313" key="2">
    <source>
        <dbReference type="Proteomes" id="UP001432027"/>
    </source>
</evidence>
<name>A0AAV5SFS4_9BILA</name>
<dbReference type="EMBL" id="BTSX01000001">
    <property type="protein sequence ID" value="GMS81038.1"/>
    <property type="molecule type" value="Genomic_DNA"/>
</dbReference>
<protein>
    <submittedName>
        <fullName evidence="1">Uncharacterized protein</fullName>
    </submittedName>
</protein>
<evidence type="ECO:0000313" key="1">
    <source>
        <dbReference type="EMBL" id="GMS81038.1"/>
    </source>
</evidence>